<dbReference type="AlphaFoldDB" id="A0AAD7HBL5"/>
<organism evidence="2 3">
    <name type="scientific">Mycena metata</name>
    <dbReference type="NCBI Taxonomy" id="1033252"/>
    <lineage>
        <taxon>Eukaryota</taxon>
        <taxon>Fungi</taxon>
        <taxon>Dikarya</taxon>
        <taxon>Basidiomycota</taxon>
        <taxon>Agaricomycotina</taxon>
        <taxon>Agaricomycetes</taxon>
        <taxon>Agaricomycetidae</taxon>
        <taxon>Agaricales</taxon>
        <taxon>Marasmiineae</taxon>
        <taxon>Mycenaceae</taxon>
        <taxon>Mycena</taxon>
    </lineage>
</organism>
<accession>A0AAD7HBL5</accession>
<dbReference type="Proteomes" id="UP001215598">
    <property type="component" value="Unassembled WGS sequence"/>
</dbReference>
<dbReference type="Gene3D" id="3.80.10.10">
    <property type="entry name" value="Ribonuclease Inhibitor"/>
    <property type="match status" value="1"/>
</dbReference>
<keyword evidence="3" id="KW-1185">Reference proteome</keyword>
<evidence type="ECO:0000313" key="2">
    <source>
        <dbReference type="EMBL" id="KAJ7716608.1"/>
    </source>
</evidence>
<dbReference type="EMBL" id="JARKIB010000289">
    <property type="protein sequence ID" value="KAJ7716608.1"/>
    <property type="molecule type" value="Genomic_DNA"/>
</dbReference>
<feature type="chain" id="PRO_5042219797" evidence="1">
    <location>
        <begin position="21"/>
        <end position="411"/>
    </location>
</feature>
<comment type="caution">
    <text evidence="2">The sequence shown here is derived from an EMBL/GenBank/DDBJ whole genome shotgun (WGS) entry which is preliminary data.</text>
</comment>
<protein>
    <submittedName>
        <fullName evidence="2">Uncharacterized protein</fullName>
    </submittedName>
</protein>
<name>A0AAD7HBL5_9AGAR</name>
<gene>
    <name evidence="2" type="ORF">B0H16DRAFT_1476631</name>
</gene>
<evidence type="ECO:0000256" key="1">
    <source>
        <dbReference type="SAM" id="SignalP"/>
    </source>
</evidence>
<proteinExistence type="predicted"/>
<dbReference type="InterPro" id="IPR032675">
    <property type="entry name" value="LRR_dom_sf"/>
</dbReference>
<evidence type="ECO:0000313" key="3">
    <source>
        <dbReference type="Proteomes" id="UP001215598"/>
    </source>
</evidence>
<sequence length="411" mass="46093">MSGLFRNFLPWLAVAPCSLAQNMHDAAFSVIFRHVWWKWKWYGQVAGRALICRILERDLKLSVQTNYRDVETEIVPVLVEALAQFPMLREFDWDKSLGSMPLVVLQTLLSANEQLEKLRIQTGSPVDLSGFSNLVNLEVYDCDSESPDTGTPQIRCPDSLQSLNLYLYSYNRATLAALVENTLSLRVLRLVGPCIRWDLVRHISSYTFLHTISLIEITPPLDTGLDFTHLPTLANLTLHTIRDIQNCGSLPICIRTPHILRNFKLTQVWPAVLETSVLGGVDIASLDSMSLRGVTLTQGDMDSIFAPQFSESTGPPAHGPCMLKALELHYLNPSLLVAALRSSRPFPALLHLCVSFADTDLLDSLPSFLAQVNTLQRLELESICHYMQDGEGSFFPWPPSFLLAFRNAQNL</sequence>
<reference evidence="2" key="1">
    <citation type="submission" date="2023-03" db="EMBL/GenBank/DDBJ databases">
        <title>Massive genome expansion in bonnet fungi (Mycena s.s.) driven by repeated elements and novel gene families across ecological guilds.</title>
        <authorList>
            <consortium name="Lawrence Berkeley National Laboratory"/>
            <person name="Harder C.B."/>
            <person name="Miyauchi S."/>
            <person name="Viragh M."/>
            <person name="Kuo A."/>
            <person name="Thoen E."/>
            <person name="Andreopoulos B."/>
            <person name="Lu D."/>
            <person name="Skrede I."/>
            <person name="Drula E."/>
            <person name="Henrissat B."/>
            <person name="Morin E."/>
            <person name="Kohler A."/>
            <person name="Barry K."/>
            <person name="LaButti K."/>
            <person name="Morin E."/>
            <person name="Salamov A."/>
            <person name="Lipzen A."/>
            <person name="Mereny Z."/>
            <person name="Hegedus B."/>
            <person name="Baldrian P."/>
            <person name="Stursova M."/>
            <person name="Weitz H."/>
            <person name="Taylor A."/>
            <person name="Grigoriev I.V."/>
            <person name="Nagy L.G."/>
            <person name="Martin F."/>
            <person name="Kauserud H."/>
        </authorList>
    </citation>
    <scope>NUCLEOTIDE SEQUENCE</scope>
    <source>
        <strain evidence="2">CBHHK182m</strain>
    </source>
</reference>
<keyword evidence="1" id="KW-0732">Signal</keyword>
<dbReference type="SUPFAM" id="SSF52047">
    <property type="entry name" value="RNI-like"/>
    <property type="match status" value="1"/>
</dbReference>
<feature type="signal peptide" evidence="1">
    <location>
        <begin position="1"/>
        <end position="20"/>
    </location>
</feature>